<reference evidence="2" key="1">
    <citation type="journal article" date="2020" name="Stud. Mycol.">
        <title>101 Dothideomycetes genomes: a test case for predicting lifestyles and emergence of pathogens.</title>
        <authorList>
            <person name="Haridas S."/>
            <person name="Albert R."/>
            <person name="Binder M."/>
            <person name="Bloem J."/>
            <person name="Labutti K."/>
            <person name="Salamov A."/>
            <person name="Andreopoulos B."/>
            <person name="Baker S."/>
            <person name="Barry K."/>
            <person name="Bills G."/>
            <person name="Bluhm B."/>
            <person name="Cannon C."/>
            <person name="Castanera R."/>
            <person name="Culley D."/>
            <person name="Daum C."/>
            <person name="Ezra D."/>
            <person name="Gonzalez J."/>
            <person name="Henrissat B."/>
            <person name="Kuo A."/>
            <person name="Liang C."/>
            <person name="Lipzen A."/>
            <person name="Lutzoni F."/>
            <person name="Magnuson J."/>
            <person name="Mondo S."/>
            <person name="Nolan M."/>
            <person name="Ohm R."/>
            <person name="Pangilinan J."/>
            <person name="Park H.-J."/>
            <person name="Ramirez L."/>
            <person name="Alfaro M."/>
            <person name="Sun H."/>
            <person name="Tritt A."/>
            <person name="Yoshinaga Y."/>
            <person name="Zwiers L.-H."/>
            <person name="Turgeon B."/>
            <person name="Goodwin S."/>
            <person name="Spatafora J."/>
            <person name="Crous P."/>
            <person name="Grigoriev I."/>
        </authorList>
    </citation>
    <scope>NUCLEOTIDE SEQUENCE</scope>
    <source>
        <strain evidence="2">CBS 125425</strain>
    </source>
</reference>
<name>A0A9P4R1Y9_9PLEO</name>
<organism evidence="2 3">
    <name type="scientific">Polyplosphaeria fusca</name>
    <dbReference type="NCBI Taxonomy" id="682080"/>
    <lineage>
        <taxon>Eukaryota</taxon>
        <taxon>Fungi</taxon>
        <taxon>Dikarya</taxon>
        <taxon>Ascomycota</taxon>
        <taxon>Pezizomycotina</taxon>
        <taxon>Dothideomycetes</taxon>
        <taxon>Pleosporomycetidae</taxon>
        <taxon>Pleosporales</taxon>
        <taxon>Tetraplosphaeriaceae</taxon>
        <taxon>Polyplosphaeria</taxon>
    </lineage>
</organism>
<proteinExistence type="predicted"/>
<comment type="caution">
    <text evidence="2">The sequence shown here is derived from an EMBL/GenBank/DDBJ whole genome shotgun (WGS) entry which is preliminary data.</text>
</comment>
<evidence type="ECO:0000256" key="1">
    <source>
        <dbReference type="SAM" id="SignalP"/>
    </source>
</evidence>
<feature type="chain" id="PRO_5040317343" evidence="1">
    <location>
        <begin position="18"/>
        <end position="113"/>
    </location>
</feature>
<gene>
    <name evidence="2" type="ORF">EJ04DRAFT_218069</name>
</gene>
<sequence length="113" mass="12416">MVFLILCACFRLHIVCDGPHSILRFDAPIQSEASIPQQLSASRRFASSTTSFNLDYTPISPLIKSIQALGQPSGRLHIPSTYQTNTMLKPSLFDLPNTILPQPATPAPTFPHL</sequence>
<keyword evidence="1" id="KW-0732">Signal</keyword>
<dbReference type="Proteomes" id="UP000799444">
    <property type="component" value="Unassembled WGS sequence"/>
</dbReference>
<evidence type="ECO:0000313" key="3">
    <source>
        <dbReference type="Proteomes" id="UP000799444"/>
    </source>
</evidence>
<accession>A0A9P4R1Y9</accession>
<dbReference type="AlphaFoldDB" id="A0A9P4R1Y9"/>
<feature type="signal peptide" evidence="1">
    <location>
        <begin position="1"/>
        <end position="17"/>
    </location>
</feature>
<keyword evidence="3" id="KW-1185">Reference proteome</keyword>
<protein>
    <submittedName>
        <fullName evidence="2">Uncharacterized protein</fullName>
    </submittedName>
</protein>
<dbReference type="EMBL" id="ML996137">
    <property type="protein sequence ID" value="KAF2735338.1"/>
    <property type="molecule type" value="Genomic_DNA"/>
</dbReference>
<evidence type="ECO:0000313" key="2">
    <source>
        <dbReference type="EMBL" id="KAF2735338.1"/>
    </source>
</evidence>